<organism evidence="2 3">
    <name type="scientific">Glossina palpalis gambiensis</name>
    <dbReference type="NCBI Taxonomy" id="67801"/>
    <lineage>
        <taxon>Eukaryota</taxon>
        <taxon>Metazoa</taxon>
        <taxon>Ecdysozoa</taxon>
        <taxon>Arthropoda</taxon>
        <taxon>Hexapoda</taxon>
        <taxon>Insecta</taxon>
        <taxon>Pterygota</taxon>
        <taxon>Neoptera</taxon>
        <taxon>Endopterygota</taxon>
        <taxon>Diptera</taxon>
        <taxon>Brachycera</taxon>
        <taxon>Muscomorpha</taxon>
        <taxon>Hippoboscoidea</taxon>
        <taxon>Glossinidae</taxon>
        <taxon>Glossina</taxon>
    </lineage>
</organism>
<accession>A0A1B0BI82</accession>
<dbReference type="STRING" id="67801.A0A1B0BI82"/>
<dbReference type="EnsemblMetazoa" id="GPPI031008-RA">
    <property type="protein sequence ID" value="GPPI031008-PA"/>
    <property type="gene ID" value="GPPI031008"/>
</dbReference>
<sequence>MEANEIGIELGFLEKIDGGWLSNRYFPNKVGGKPAWLHLDDLPSQEKMICKKCEKPKAFLLQLYVPFDDDYNFHRMLYVFICRNETCYVRNNASVVTVLRSQLPLKNEFYAAEPPLETGEPLPAILPKEHKLCLACGCKSSVKCDYCDGYYCSLVHRDLHKPVCSKIGGIESCDRLSIVEFDEWEIVKDSMNDEEDITEPRAVEEQKFSKAIEELSKSCKTLTFQNLPDSDLEKYAANSELMDDKFFFKFREECNKEPEQIIRYKRNGLPLWITDVQKTVASQLKEIPLCEYCGGERKFEFQIMPQLLNYLNDDGIDWGTLAIYTCSRSCPLPVGYAEEFVIKQDIIADIACGSNYHSSNENDDVY</sequence>
<protein>
    <recommendedName>
        <fullName evidence="1">Programmed cell death protein 2 C-terminal domain-containing protein</fullName>
    </recommendedName>
</protein>
<proteinExistence type="predicted"/>
<dbReference type="GO" id="GO:0005634">
    <property type="term" value="C:nucleus"/>
    <property type="evidence" value="ECO:0007669"/>
    <property type="project" value="TreeGrafter"/>
</dbReference>
<dbReference type="Proteomes" id="UP000092460">
    <property type="component" value="Unassembled WGS sequence"/>
</dbReference>
<dbReference type="PANTHER" id="PTHR12298:SF4">
    <property type="entry name" value="PROGRAMMED CELL DEATH PROTEIN 2"/>
    <property type="match status" value="1"/>
</dbReference>
<keyword evidence="3" id="KW-1185">Reference proteome</keyword>
<dbReference type="EMBL" id="JXJN01014861">
    <property type="status" value="NOT_ANNOTATED_CDS"/>
    <property type="molecule type" value="Genomic_DNA"/>
</dbReference>
<dbReference type="GO" id="GO:0005737">
    <property type="term" value="C:cytoplasm"/>
    <property type="evidence" value="ECO:0007669"/>
    <property type="project" value="InterPro"/>
</dbReference>
<dbReference type="Pfam" id="PF04194">
    <property type="entry name" value="PDCD2_C"/>
    <property type="match status" value="1"/>
</dbReference>
<feature type="domain" description="Programmed cell death protein 2 C-terminal" evidence="1">
    <location>
        <begin position="244"/>
        <end position="345"/>
    </location>
</feature>
<reference evidence="3" key="1">
    <citation type="submission" date="2015-01" db="EMBL/GenBank/DDBJ databases">
        <authorList>
            <person name="Aksoy S."/>
            <person name="Warren W."/>
            <person name="Wilson R.K."/>
        </authorList>
    </citation>
    <scope>NUCLEOTIDE SEQUENCE [LARGE SCALE GENOMIC DNA]</scope>
    <source>
        <strain evidence="3">IAEA</strain>
    </source>
</reference>
<evidence type="ECO:0000313" key="3">
    <source>
        <dbReference type="Proteomes" id="UP000092460"/>
    </source>
</evidence>
<evidence type="ECO:0000313" key="2">
    <source>
        <dbReference type="EnsemblMetazoa" id="GPPI031008-PA"/>
    </source>
</evidence>
<dbReference type="InterPro" id="IPR007320">
    <property type="entry name" value="PDCD2_C"/>
</dbReference>
<name>A0A1B0BI82_9MUSC</name>
<dbReference type="PANTHER" id="PTHR12298">
    <property type="entry name" value="PCDC2 PROGRAMMED CELL DEATH PROTEIN 2 -RELATED"/>
    <property type="match status" value="1"/>
</dbReference>
<reference evidence="2" key="2">
    <citation type="submission" date="2020-05" db="UniProtKB">
        <authorList>
            <consortium name="EnsemblMetazoa"/>
        </authorList>
    </citation>
    <scope>IDENTIFICATION</scope>
    <source>
        <strain evidence="2">IAEA</strain>
    </source>
</reference>
<dbReference type="VEuPathDB" id="VectorBase:GPPI031008"/>
<evidence type="ECO:0000259" key="1">
    <source>
        <dbReference type="Pfam" id="PF04194"/>
    </source>
</evidence>
<dbReference type="AlphaFoldDB" id="A0A1B0BI82"/>